<evidence type="ECO:0000256" key="4">
    <source>
        <dbReference type="ARBA" id="ARBA00022692"/>
    </source>
</evidence>
<dbReference type="PANTHER" id="PTHR48041:SF63">
    <property type="entry name" value="EARLY GENE AT 23, ISOFORM C"/>
    <property type="match status" value="1"/>
</dbReference>
<proteinExistence type="inferred from homology"/>
<evidence type="ECO:0000313" key="8">
    <source>
        <dbReference type="EMBL" id="CAD7228085.1"/>
    </source>
</evidence>
<reference evidence="8" key="1">
    <citation type="submission" date="2020-11" db="EMBL/GenBank/DDBJ databases">
        <authorList>
            <person name="Tran Van P."/>
        </authorList>
    </citation>
    <scope>NUCLEOTIDE SEQUENCE</scope>
</reference>
<sequence length="134" mass="15064">MVTVVMVEEQMKMLTEQRKTAQTRLVHAMTSSDFGEDKPPVELVFEELCLRVGETEILKNISGEVRPGEILAVMGPSGSGKTTLLNILSGRLKSDSGCVFFNGEHQHKRHKRDICYVLQQDVFFPDLSLEQTLL</sequence>
<dbReference type="GO" id="GO:0042626">
    <property type="term" value="F:ATPase-coupled transmembrane transporter activity"/>
    <property type="evidence" value="ECO:0007669"/>
    <property type="project" value="TreeGrafter"/>
</dbReference>
<dbReference type="InterPro" id="IPR003439">
    <property type="entry name" value="ABC_transporter-like_ATP-bd"/>
</dbReference>
<dbReference type="InterPro" id="IPR027417">
    <property type="entry name" value="P-loop_NTPase"/>
</dbReference>
<feature type="non-terminal residue" evidence="8">
    <location>
        <position position="1"/>
    </location>
</feature>
<evidence type="ECO:0000256" key="2">
    <source>
        <dbReference type="ARBA" id="ARBA00005814"/>
    </source>
</evidence>
<feature type="domain" description="ABC transporter" evidence="7">
    <location>
        <begin position="58"/>
        <end position="130"/>
    </location>
</feature>
<comment type="subcellular location">
    <subcellularLocation>
        <location evidence="1">Membrane</location>
        <topology evidence="1">Multi-pass membrane protein</topology>
    </subcellularLocation>
</comment>
<dbReference type="SUPFAM" id="SSF52540">
    <property type="entry name" value="P-loop containing nucleoside triphosphate hydrolases"/>
    <property type="match status" value="1"/>
</dbReference>
<evidence type="ECO:0000256" key="1">
    <source>
        <dbReference type="ARBA" id="ARBA00004141"/>
    </source>
</evidence>
<dbReference type="EMBL" id="OB661378">
    <property type="protein sequence ID" value="CAD7228085.1"/>
    <property type="molecule type" value="Genomic_DNA"/>
</dbReference>
<protein>
    <recommendedName>
        <fullName evidence="7">ABC transporter domain-containing protein</fullName>
    </recommendedName>
</protein>
<keyword evidence="4" id="KW-0812">Transmembrane</keyword>
<evidence type="ECO:0000259" key="7">
    <source>
        <dbReference type="Pfam" id="PF00005"/>
    </source>
</evidence>
<dbReference type="GO" id="GO:0005886">
    <property type="term" value="C:plasma membrane"/>
    <property type="evidence" value="ECO:0007669"/>
    <property type="project" value="TreeGrafter"/>
</dbReference>
<evidence type="ECO:0000256" key="3">
    <source>
        <dbReference type="ARBA" id="ARBA00022448"/>
    </source>
</evidence>
<dbReference type="GO" id="GO:0016887">
    <property type="term" value="F:ATP hydrolysis activity"/>
    <property type="evidence" value="ECO:0007669"/>
    <property type="project" value="InterPro"/>
</dbReference>
<dbReference type="GO" id="GO:0005524">
    <property type="term" value="F:ATP binding"/>
    <property type="evidence" value="ECO:0007669"/>
    <property type="project" value="InterPro"/>
</dbReference>
<evidence type="ECO:0000256" key="6">
    <source>
        <dbReference type="ARBA" id="ARBA00023136"/>
    </source>
</evidence>
<keyword evidence="3" id="KW-0813">Transport</keyword>
<dbReference type="Gene3D" id="3.40.50.300">
    <property type="entry name" value="P-loop containing nucleotide triphosphate hydrolases"/>
    <property type="match status" value="1"/>
</dbReference>
<dbReference type="Pfam" id="PF00005">
    <property type="entry name" value="ABC_tran"/>
    <property type="match status" value="1"/>
</dbReference>
<keyword evidence="6" id="KW-0472">Membrane</keyword>
<comment type="similarity">
    <text evidence="2">Belongs to the ABC transporter superfamily. ABCG family. Eye pigment precursor importer (TC 3.A.1.204) subfamily.</text>
</comment>
<evidence type="ECO:0000256" key="5">
    <source>
        <dbReference type="ARBA" id="ARBA00022989"/>
    </source>
</evidence>
<dbReference type="InterPro" id="IPR050352">
    <property type="entry name" value="ABCG_transporters"/>
</dbReference>
<dbReference type="PANTHER" id="PTHR48041">
    <property type="entry name" value="ABC TRANSPORTER G FAMILY MEMBER 28"/>
    <property type="match status" value="1"/>
</dbReference>
<dbReference type="AlphaFoldDB" id="A0A7R8WG07"/>
<keyword evidence="5" id="KW-1133">Transmembrane helix</keyword>
<organism evidence="8">
    <name type="scientific">Cyprideis torosa</name>
    <dbReference type="NCBI Taxonomy" id="163714"/>
    <lineage>
        <taxon>Eukaryota</taxon>
        <taxon>Metazoa</taxon>
        <taxon>Ecdysozoa</taxon>
        <taxon>Arthropoda</taxon>
        <taxon>Crustacea</taxon>
        <taxon>Oligostraca</taxon>
        <taxon>Ostracoda</taxon>
        <taxon>Podocopa</taxon>
        <taxon>Podocopida</taxon>
        <taxon>Cytherocopina</taxon>
        <taxon>Cytheroidea</taxon>
        <taxon>Cytherideidae</taxon>
        <taxon>Cyprideis</taxon>
    </lineage>
</organism>
<dbReference type="OrthoDB" id="66620at2759"/>
<accession>A0A7R8WG07</accession>
<gene>
    <name evidence="8" type="ORF">CTOB1V02_LOCUS5974</name>
</gene>
<name>A0A7R8WG07_9CRUS</name>